<dbReference type="AlphaFoldDB" id="A0A076LSS0"/>
<organism evidence="1 2">
    <name type="scientific">Edwardsiella anguillarum ET080813</name>
    <dbReference type="NCBI Taxonomy" id="667120"/>
    <lineage>
        <taxon>Bacteria</taxon>
        <taxon>Pseudomonadati</taxon>
        <taxon>Pseudomonadota</taxon>
        <taxon>Gammaproteobacteria</taxon>
        <taxon>Enterobacterales</taxon>
        <taxon>Hafniaceae</taxon>
        <taxon>Edwardsiella</taxon>
    </lineage>
</organism>
<name>A0A076LSS0_9GAMM</name>
<dbReference type="HOGENOM" id="CLU_2934050_0_0_6"/>
<proteinExistence type="predicted"/>
<reference evidence="1 2" key="1">
    <citation type="journal article" date="2012" name="PLoS ONE">
        <title>Edwardsiella comparative phylogenomics reveal the new intra/inter-species taxonomic relationships, virulence evolution and niche adaptation mechanisms.</title>
        <authorList>
            <person name="Yang M."/>
            <person name="Lv Y."/>
            <person name="Xiao J."/>
            <person name="Wu H."/>
            <person name="Zheng H."/>
            <person name="Liu Q."/>
            <person name="Zhang Y."/>
            <person name="Wang Q."/>
        </authorList>
    </citation>
    <scope>NUCLEOTIDE SEQUENCE [LARGE SCALE GENOMIC DNA]</scope>
    <source>
        <strain evidence="2">080813</strain>
    </source>
</reference>
<evidence type="ECO:0000313" key="2">
    <source>
        <dbReference type="Proteomes" id="UP000028681"/>
    </source>
</evidence>
<protein>
    <submittedName>
        <fullName evidence="1">Uncharacterized protein</fullName>
    </submittedName>
</protein>
<sequence>MCLPPQYREIDPIGNAEFIKFCRRTVNLTQILLFIIFINYGGEMQGKKPTLLTWQLVTLE</sequence>
<dbReference type="EMBL" id="CP006664">
    <property type="protein sequence ID" value="AIJ08644.1"/>
    <property type="molecule type" value="Genomic_DNA"/>
</dbReference>
<gene>
    <name evidence="1" type="ORF">ETEE_2200</name>
</gene>
<accession>A0A076LSS0</accession>
<dbReference type="KEGG" id="ete:ETEE_2200"/>
<evidence type="ECO:0000313" key="1">
    <source>
        <dbReference type="EMBL" id="AIJ08644.1"/>
    </source>
</evidence>
<dbReference type="Proteomes" id="UP000028681">
    <property type="component" value="Chromosome"/>
</dbReference>